<accession>A0A9Q0H665</accession>
<evidence type="ECO:0000256" key="5">
    <source>
        <dbReference type="ARBA" id="ARBA00023212"/>
    </source>
</evidence>
<feature type="region of interest" description="Disordered" evidence="6">
    <location>
        <begin position="1"/>
        <end position="88"/>
    </location>
</feature>
<evidence type="ECO:0000256" key="2">
    <source>
        <dbReference type="ARBA" id="ARBA00005885"/>
    </source>
</evidence>
<dbReference type="AlphaFoldDB" id="A0A9Q0H665"/>
<feature type="region of interest" description="Disordered" evidence="6">
    <location>
        <begin position="224"/>
        <end position="352"/>
    </location>
</feature>
<dbReference type="Pfam" id="PF06886">
    <property type="entry name" value="TPX2"/>
    <property type="match status" value="1"/>
</dbReference>
<evidence type="ECO:0000256" key="6">
    <source>
        <dbReference type="SAM" id="MobiDB-lite"/>
    </source>
</evidence>
<protein>
    <recommendedName>
        <fullName evidence="7">TPX2 C-terminal domain-containing protein</fullName>
    </recommendedName>
</protein>
<dbReference type="InterPro" id="IPR009675">
    <property type="entry name" value="TPX2_fam"/>
</dbReference>
<dbReference type="OrthoDB" id="7677582at2759"/>
<dbReference type="GO" id="GO:0005880">
    <property type="term" value="C:nuclear microtubule"/>
    <property type="evidence" value="ECO:0007669"/>
    <property type="project" value="TreeGrafter"/>
</dbReference>
<evidence type="ECO:0000313" key="8">
    <source>
        <dbReference type="EMBL" id="KAJ4960577.1"/>
    </source>
</evidence>
<feature type="compositionally biased region" description="Low complexity" evidence="6">
    <location>
        <begin position="30"/>
        <end position="52"/>
    </location>
</feature>
<dbReference type="GO" id="GO:0005819">
    <property type="term" value="C:spindle"/>
    <property type="evidence" value="ECO:0007669"/>
    <property type="project" value="InterPro"/>
</dbReference>
<organism evidence="8 9">
    <name type="scientific">Protea cynaroides</name>
    <dbReference type="NCBI Taxonomy" id="273540"/>
    <lineage>
        <taxon>Eukaryota</taxon>
        <taxon>Viridiplantae</taxon>
        <taxon>Streptophyta</taxon>
        <taxon>Embryophyta</taxon>
        <taxon>Tracheophyta</taxon>
        <taxon>Spermatophyta</taxon>
        <taxon>Magnoliopsida</taxon>
        <taxon>Proteales</taxon>
        <taxon>Proteaceae</taxon>
        <taxon>Protea</taxon>
    </lineage>
</organism>
<dbReference type="EMBL" id="JAMYWD010000009">
    <property type="protein sequence ID" value="KAJ4960577.1"/>
    <property type="molecule type" value="Genomic_DNA"/>
</dbReference>
<keyword evidence="5" id="KW-0206">Cytoskeleton</keyword>
<evidence type="ECO:0000259" key="7">
    <source>
        <dbReference type="Pfam" id="PF06886"/>
    </source>
</evidence>
<sequence>MDLSGKNCGIMTTPANDKHRSRSKASETENSNPNLSSRSPLQKQAESPVVKSAKSKKKSGPKNSYQIVSPRNKIQERKFVVAKKKSKTTTSTVTCKCKDKMGGNLHKCPCVAYQNLRASQEEFFRNRGSVERDPELAEYEQKNPIVKDFETAGVLDDKAMEGNASSPDGLTNYDLEELSEENGSSKIKRRRNRLLEEARSSIPEPGSGRVMHLVKAFEKILSIPSSKDAKENEEVEKDGAKKPMKWALPGLQPKDLETEASSSFSPSDQFFTSEKFGSDSRVSSSLDSSQGSFTFTSRTSEEVGGRRSRGRRNSSESSASLGGRKWKKQQLKVTSQQPFKLKTEERGRSKEEEFLKKVQEMIMEEERQRIPIAQGLPWTTDEPECLVKPPVKESTNPIDLRLYSDLRAVERAEFDHHVAEKLNYIEQYRLERERQQKLAEEEEIRRLRKELVPKAQPMPYFDKPFIPKRSVKLPTVPMEPKFRIPQHKKSKCMSWNDLNIYTHQH</sequence>
<dbReference type="GO" id="GO:0008017">
    <property type="term" value="F:microtubule binding"/>
    <property type="evidence" value="ECO:0007669"/>
    <property type="project" value="TreeGrafter"/>
</dbReference>
<feature type="compositionally biased region" description="Polar residues" evidence="6">
    <location>
        <begin position="259"/>
        <end position="272"/>
    </location>
</feature>
<dbReference type="InterPro" id="IPR027329">
    <property type="entry name" value="TPX2_C"/>
</dbReference>
<feature type="compositionally biased region" description="Basic and acidic residues" evidence="6">
    <location>
        <begin position="341"/>
        <end position="352"/>
    </location>
</feature>
<feature type="domain" description="TPX2 C-terminal" evidence="7">
    <location>
        <begin position="401"/>
        <end position="475"/>
    </location>
</feature>
<feature type="compositionally biased region" description="Basic and acidic residues" evidence="6">
    <location>
        <begin position="227"/>
        <end position="241"/>
    </location>
</feature>
<feature type="region of interest" description="Disordered" evidence="6">
    <location>
        <begin position="157"/>
        <end position="191"/>
    </location>
</feature>
<comment type="caution">
    <text evidence="8">The sequence shown here is derived from an EMBL/GenBank/DDBJ whole genome shotgun (WGS) entry which is preliminary data.</text>
</comment>
<dbReference type="GO" id="GO:0060236">
    <property type="term" value="P:regulation of mitotic spindle organization"/>
    <property type="evidence" value="ECO:0007669"/>
    <property type="project" value="InterPro"/>
</dbReference>
<evidence type="ECO:0000313" key="9">
    <source>
        <dbReference type="Proteomes" id="UP001141806"/>
    </source>
</evidence>
<evidence type="ECO:0000256" key="4">
    <source>
        <dbReference type="ARBA" id="ARBA00022701"/>
    </source>
</evidence>
<dbReference type="Proteomes" id="UP001141806">
    <property type="component" value="Unassembled WGS sequence"/>
</dbReference>
<keyword evidence="4" id="KW-0493">Microtubule</keyword>
<dbReference type="PANTHER" id="PTHR14326:SF58">
    <property type="entry name" value="TPX2 (TARGETING PROTEIN FOR XKLP2) PROTEIN FAMILY"/>
    <property type="match status" value="1"/>
</dbReference>
<evidence type="ECO:0000256" key="1">
    <source>
        <dbReference type="ARBA" id="ARBA00004245"/>
    </source>
</evidence>
<keyword evidence="3" id="KW-0963">Cytoplasm</keyword>
<comment type="similarity">
    <text evidence="2">Belongs to the TPX2 family.</text>
</comment>
<keyword evidence="9" id="KW-1185">Reference proteome</keyword>
<feature type="compositionally biased region" description="Low complexity" evidence="6">
    <location>
        <begin position="279"/>
        <end position="292"/>
    </location>
</feature>
<dbReference type="GO" id="GO:0090307">
    <property type="term" value="P:mitotic spindle assembly"/>
    <property type="evidence" value="ECO:0007669"/>
    <property type="project" value="TreeGrafter"/>
</dbReference>
<dbReference type="GO" id="GO:0030295">
    <property type="term" value="F:protein kinase activator activity"/>
    <property type="evidence" value="ECO:0007669"/>
    <property type="project" value="TreeGrafter"/>
</dbReference>
<proteinExistence type="inferred from homology"/>
<evidence type="ECO:0000256" key="3">
    <source>
        <dbReference type="ARBA" id="ARBA00022490"/>
    </source>
</evidence>
<gene>
    <name evidence="8" type="ORF">NE237_020487</name>
</gene>
<reference evidence="8" key="1">
    <citation type="journal article" date="2023" name="Plant J.">
        <title>The genome of the king protea, Protea cynaroides.</title>
        <authorList>
            <person name="Chang J."/>
            <person name="Duong T.A."/>
            <person name="Schoeman C."/>
            <person name="Ma X."/>
            <person name="Roodt D."/>
            <person name="Barker N."/>
            <person name="Li Z."/>
            <person name="Van de Peer Y."/>
            <person name="Mizrachi E."/>
        </authorList>
    </citation>
    <scope>NUCLEOTIDE SEQUENCE</scope>
    <source>
        <tissue evidence="8">Young leaves</tissue>
    </source>
</reference>
<dbReference type="PANTHER" id="PTHR14326">
    <property type="entry name" value="TARGETING PROTEIN FOR XKLP2"/>
    <property type="match status" value="1"/>
</dbReference>
<comment type="subcellular location">
    <subcellularLocation>
        <location evidence="1">Cytoplasm</location>
        <location evidence="1">Cytoskeleton</location>
    </subcellularLocation>
</comment>
<name>A0A9Q0H665_9MAGN</name>